<reference evidence="1" key="2">
    <citation type="submission" date="2020-05" db="UniProtKB">
        <authorList>
            <consortium name="EnsemblMetazoa"/>
        </authorList>
    </citation>
    <scope>IDENTIFICATION</scope>
    <source>
        <strain evidence="1">IAEA</strain>
    </source>
</reference>
<keyword evidence="2" id="KW-1185">Reference proteome</keyword>
<name>A0A1A9ZPQ7_GLOPL</name>
<dbReference type="VEuPathDB" id="VectorBase:GPAI021188"/>
<protein>
    <submittedName>
        <fullName evidence="1">Uncharacterized protein</fullName>
    </submittedName>
</protein>
<reference evidence="2" key="1">
    <citation type="submission" date="2014-03" db="EMBL/GenBank/DDBJ databases">
        <authorList>
            <person name="Aksoy S."/>
            <person name="Warren W."/>
            <person name="Wilson R.K."/>
        </authorList>
    </citation>
    <scope>NUCLEOTIDE SEQUENCE [LARGE SCALE GENOMIC DNA]</scope>
    <source>
        <strain evidence="2">IAEA</strain>
    </source>
</reference>
<evidence type="ECO:0000313" key="2">
    <source>
        <dbReference type="Proteomes" id="UP000092445"/>
    </source>
</evidence>
<organism evidence="1 2">
    <name type="scientific">Glossina pallidipes</name>
    <name type="common">Tsetse fly</name>
    <dbReference type="NCBI Taxonomy" id="7398"/>
    <lineage>
        <taxon>Eukaryota</taxon>
        <taxon>Metazoa</taxon>
        <taxon>Ecdysozoa</taxon>
        <taxon>Arthropoda</taxon>
        <taxon>Hexapoda</taxon>
        <taxon>Insecta</taxon>
        <taxon>Pterygota</taxon>
        <taxon>Neoptera</taxon>
        <taxon>Endopterygota</taxon>
        <taxon>Diptera</taxon>
        <taxon>Brachycera</taxon>
        <taxon>Muscomorpha</taxon>
        <taxon>Hippoboscoidea</taxon>
        <taxon>Glossinidae</taxon>
        <taxon>Glossina</taxon>
    </lineage>
</organism>
<dbReference type="AlphaFoldDB" id="A0A1A9ZPQ7"/>
<proteinExistence type="predicted"/>
<sequence length="104" mass="11033">MARLRRCCCGVNFGFSGSGAGGAGGTRWGGGAGAIVGFKIIRDSCRGIQGPSASNGGLITRRVVCITLCQKDAYKEKYLSYARDTHIETNQASKIALLLVQYQQ</sequence>
<dbReference type="Proteomes" id="UP000092445">
    <property type="component" value="Unassembled WGS sequence"/>
</dbReference>
<evidence type="ECO:0000313" key="1">
    <source>
        <dbReference type="EnsemblMetazoa" id="GPAI021188-PA"/>
    </source>
</evidence>
<dbReference type="EnsemblMetazoa" id="GPAI021188-RA">
    <property type="protein sequence ID" value="GPAI021188-PA"/>
    <property type="gene ID" value="GPAI021188"/>
</dbReference>
<accession>A0A1A9ZPQ7</accession>